<dbReference type="GO" id="GO:0005524">
    <property type="term" value="F:ATP binding"/>
    <property type="evidence" value="ECO:0007669"/>
    <property type="project" value="UniProtKB-UniRule"/>
</dbReference>
<evidence type="ECO:0000256" key="14">
    <source>
        <dbReference type="ARBA" id="ARBA00049494"/>
    </source>
</evidence>
<evidence type="ECO:0000256" key="5">
    <source>
        <dbReference type="ARBA" id="ARBA00022643"/>
    </source>
</evidence>
<dbReference type="CDD" id="cd02064">
    <property type="entry name" value="FAD_synthetase_N"/>
    <property type="match status" value="1"/>
</dbReference>
<dbReference type="GO" id="GO:0009398">
    <property type="term" value="P:FMN biosynthetic process"/>
    <property type="evidence" value="ECO:0007669"/>
    <property type="project" value="UniProtKB-UniRule"/>
</dbReference>
<dbReference type="PANTHER" id="PTHR22749">
    <property type="entry name" value="RIBOFLAVIN KINASE/FMN ADENYLYLTRANSFERASE"/>
    <property type="match status" value="1"/>
</dbReference>
<name>A0A5E6MGB2_9BACT</name>
<keyword evidence="9 15" id="KW-0418">Kinase</keyword>
<dbReference type="Pfam" id="PF06574">
    <property type="entry name" value="FAD_syn"/>
    <property type="match status" value="1"/>
</dbReference>
<protein>
    <recommendedName>
        <fullName evidence="15">Riboflavin biosynthesis protein</fullName>
    </recommendedName>
    <domain>
        <recommendedName>
            <fullName evidence="15">Riboflavin kinase</fullName>
            <ecNumber evidence="15">2.7.1.26</ecNumber>
        </recommendedName>
        <alternativeName>
            <fullName evidence="15">Flavokinase</fullName>
        </alternativeName>
    </domain>
    <domain>
        <recommendedName>
            <fullName evidence="15">FMN adenylyltransferase</fullName>
            <ecNumber evidence="15">2.7.7.2</ecNumber>
        </recommendedName>
        <alternativeName>
            <fullName evidence="15">FAD pyrophosphorylase</fullName>
        </alternativeName>
        <alternativeName>
            <fullName evidence="15">FAD synthase</fullName>
        </alternativeName>
    </domain>
</protein>
<keyword evidence="4 15" id="KW-0285">Flavoprotein</keyword>
<comment type="catalytic activity">
    <reaction evidence="14 15">
        <text>FMN + ATP + H(+) = FAD + diphosphate</text>
        <dbReference type="Rhea" id="RHEA:17237"/>
        <dbReference type="ChEBI" id="CHEBI:15378"/>
        <dbReference type="ChEBI" id="CHEBI:30616"/>
        <dbReference type="ChEBI" id="CHEBI:33019"/>
        <dbReference type="ChEBI" id="CHEBI:57692"/>
        <dbReference type="ChEBI" id="CHEBI:58210"/>
        <dbReference type="EC" id="2.7.7.2"/>
    </reaction>
</comment>
<dbReference type="NCBIfam" id="NF004162">
    <property type="entry name" value="PRK05627.1-5"/>
    <property type="match status" value="1"/>
</dbReference>
<feature type="domain" description="Riboflavin kinase" evidence="16">
    <location>
        <begin position="188"/>
        <end position="311"/>
    </location>
</feature>
<dbReference type="SMART" id="SM00904">
    <property type="entry name" value="Flavokinase"/>
    <property type="match status" value="1"/>
</dbReference>
<evidence type="ECO:0000256" key="2">
    <source>
        <dbReference type="ARBA" id="ARBA00004726"/>
    </source>
</evidence>
<dbReference type="GO" id="GO:0003919">
    <property type="term" value="F:FMN adenylyltransferase activity"/>
    <property type="evidence" value="ECO:0007669"/>
    <property type="project" value="UniProtKB-UniRule"/>
</dbReference>
<dbReference type="OrthoDB" id="9803667at2"/>
<dbReference type="NCBIfam" id="TIGR00083">
    <property type="entry name" value="ribF"/>
    <property type="match status" value="1"/>
</dbReference>
<keyword evidence="5 15" id="KW-0288">FMN</keyword>
<dbReference type="UniPathway" id="UPA00276">
    <property type="reaction ID" value="UER00406"/>
</dbReference>
<keyword evidence="10 15" id="KW-0274">FAD</keyword>
<evidence type="ECO:0000256" key="4">
    <source>
        <dbReference type="ARBA" id="ARBA00022630"/>
    </source>
</evidence>
<evidence type="ECO:0000256" key="12">
    <source>
        <dbReference type="ARBA" id="ARBA00023268"/>
    </source>
</evidence>
<keyword evidence="6 15" id="KW-0808">Transferase</keyword>
<comment type="catalytic activity">
    <reaction evidence="13 15">
        <text>riboflavin + ATP = FMN + ADP + H(+)</text>
        <dbReference type="Rhea" id="RHEA:14357"/>
        <dbReference type="ChEBI" id="CHEBI:15378"/>
        <dbReference type="ChEBI" id="CHEBI:30616"/>
        <dbReference type="ChEBI" id="CHEBI:57986"/>
        <dbReference type="ChEBI" id="CHEBI:58210"/>
        <dbReference type="ChEBI" id="CHEBI:456216"/>
        <dbReference type="EC" id="2.7.1.26"/>
    </reaction>
</comment>
<dbReference type="SUPFAM" id="SSF52374">
    <property type="entry name" value="Nucleotidylyl transferase"/>
    <property type="match status" value="1"/>
</dbReference>
<keyword evidence="18" id="KW-1185">Reference proteome</keyword>
<dbReference type="Gene3D" id="3.40.50.620">
    <property type="entry name" value="HUPs"/>
    <property type="match status" value="1"/>
</dbReference>
<dbReference type="EMBL" id="CABFUZ020000134">
    <property type="protein sequence ID" value="VVM06903.1"/>
    <property type="molecule type" value="Genomic_DNA"/>
</dbReference>
<gene>
    <name evidence="17" type="primary">ribF</name>
    <name evidence="17" type="ORF">MAMC_01326</name>
</gene>
<accession>A0A5E6MGB2</accession>
<evidence type="ECO:0000256" key="11">
    <source>
        <dbReference type="ARBA" id="ARBA00022840"/>
    </source>
</evidence>
<dbReference type="Proteomes" id="UP000381693">
    <property type="component" value="Unassembled WGS sequence"/>
</dbReference>
<dbReference type="GO" id="GO:0006747">
    <property type="term" value="P:FAD biosynthetic process"/>
    <property type="evidence" value="ECO:0007669"/>
    <property type="project" value="UniProtKB-UniRule"/>
</dbReference>
<comment type="caution">
    <text evidence="17">The sequence shown here is derived from an EMBL/GenBank/DDBJ whole genome shotgun (WGS) entry which is preliminary data.</text>
</comment>
<comment type="pathway">
    <text evidence="2 15">Cofactor biosynthesis; FAD biosynthesis; FAD from FMN: step 1/1.</text>
</comment>
<evidence type="ECO:0000313" key="18">
    <source>
        <dbReference type="Proteomes" id="UP000381693"/>
    </source>
</evidence>
<dbReference type="AlphaFoldDB" id="A0A5E6MGB2"/>
<organism evidence="17 18">
    <name type="scientific">Methylacidimicrobium cyclopophantes</name>
    <dbReference type="NCBI Taxonomy" id="1041766"/>
    <lineage>
        <taxon>Bacteria</taxon>
        <taxon>Pseudomonadati</taxon>
        <taxon>Verrucomicrobiota</taxon>
        <taxon>Methylacidimicrobium</taxon>
    </lineage>
</organism>
<evidence type="ECO:0000256" key="6">
    <source>
        <dbReference type="ARBA" id="ARBA00022679"/>
    </source>
</evidence>
<evidence type="ECO:0000256" key="1">
    <source>
        <dbReference type="ARBA" id="ARBA00002121"/>
    </source>
</evidence>
<dbReference type="InterPro" id="IPR015864">
    <property type="entry name" value="FAD_synthase"/>
</dbReference>
<sequence>MGNAEREISTLSLFEASPRPEILHISIGFFDGVHRGHQEVLRQLLSLSSDPAACAVLTFEPHPLVVIRPEQAPPRLTTPEQKIRLLAAAGPRFVLVIHFDQRVRETSPEEFLGQIARIFPNLQTIVVGKDFRFGRDAAGDVQTLREIGSKRGFAVRIVPPLLDGGQRVASSRIREALLQRRFEDAERWLGRSYSIIGRVTSGSGIGHRLGSPTANLGGITQLLPPEGVYACRVRIPEEFPAVANYGRRPTFGSDPDPLLEVHLLDFSGDLSGAEVEVTDWYFLREEKRFDNVPELRAQIAADIAAARNHFAQIR</sequence>
<evidence type="ECO:0000256" key="10">
    <source>
        <dbReference type="ARBA" id="ARBA00022827"/>
    </source>
</evidence>
<evidence type="ECO:0000256" key="13">
    <source>
        <dbReference type="ARBA" id="ARBA00047880"/>
    </source>
</evidence>
<keyword evidence="7 15" id="KW-0548">Nucleotidyltransferase</keyword>
<dbReference type="InterPro" id="IPR023468">
    <property type="entry name" value="Riboflavin_kinase"/>
</dbReference>
<reference evidence="17" key="1">
    <citation type="submission" date="2019-09" db="EMBL/GenBank/DDBJ databases">
        <authorList>
            <person name="Cremers G."/>
        </authorList>
    </citation>
    <scope>NUCLEOTIDE SEQUENCE [LARGE SCALE GENOMIC DNA]</scope>
    <source>
        <strain evidence="17">3B</strain>
    </source>
</reference>
<dbReference type="InterPro" id="IPR015865">
    <property type="entry name" value="Riboflavin_kinase_bac/euk"/>
</dbReference>
<keyword evidence="8 15" id="KW-0547">Nucleotide-binding</keyword>
<evidence type="ECO:0000256" key="8">
    <source>
        <dbReference type="ARBA" id="ARBA00022741"/>
    </source>
</evidence>
<evidence type="ECO:0000256" key="7">
    <source>
        <dbReference type="ARBA" id="ARBA00022695"/>
    </source>
</evidence>
<dbReference type="EC" id="2.7.1.26" evidence="15"/>
<dbReference type="InterPro" id="IPR023465">
    <property type="entry name" value="Riboflavin_kinase_dom_sf"/>
</dbReference>
<dbReference type="InterPro" id="IPR002606">
    <property type="entry name" value="Riboflavin_kinase_bac"/>
</dbReference>
<dbReference type="GO" id="GO:0008531">
    <property type="term" value="F:riboflavin kinase activity"/>
    <property type="evidence" value="ECO:0007669"/>
    <property type="project" value="UniProtKB-UniRule"/>
</dbReference>
<keyword evidence="12" id="KW-0511">Multifunctional enzyme</keyword>
<comment type="function">
    <text evidence="1">Catalyzes the phosphorylation of riboflavin to FMN followed by the adenylation of FMN to FAD.</text>
</comment>
<dbReference type="PANTHER" id="PTHR22749:SF6">
    <property type="entry name" value="RIBOFLAVIN KINASE"/>
    <property type="match status" value="1"/>
</dbReference>
<comment type="pathway">
    <text evidence="3 15">Cofactor biosynthesis; FMN biosynthesis; FMN from riboflavin (ATP route): step 1/1.</text>
</comment>
<dbReference type="Gene3D" id="2.40.30.30">
    <property type="entry name" value="Riboflavin kinase-like"/>
    <property type="match status" value="1"/>
</dbReference>
<comment type="similarity">
    <text evidence="15">Belongs to the ribF family.</text>
</comment>
<evidence type="ECO:0000313" key="17">
    <source>
        <dbReference type="EMBL" id="VVM06903.1"/>
    </source>
</evidence>
<evidence type="ECO:0000256" key="15">
    <source>
        <dbReference type="PIRNR" id="PIRNR004491"/>
    </source>
</evidence>
<evidence type="ECO:0000259" key="16">
    <source>
        <dbReference type="SMART" id="SM00904"/>
    </source>
</evidence>
<dbReference type="SUPFAM" id="SSF82114">
    <property type="entry name" value="Riboflavin kinase-like"/>
    <property type="match status" value="1"/>
</dbReference>
<dbReference type="GO" id="GO:0009231">
    <property type="term" value="P:riboflavin biosynthetic process"/>
    <property type="evidence" value="ECO:0007669"/>
    <property type="project" value="InterPro"/>
</dbReference>
<dbReference type="EC" id="2.7.7.2" evidence="15"/>
<dbReference type="RefSeq" id="WP_142525339.1">
    <property type="nucleotide sequence ID" value="NZ_CABFUZ020000134.1"/>
</dbReference>
<keyword evidence="11 15" id="KW-0067">ATP-binding</keyword>
<evidence type="ECO:0000256" key="9">
    <source>
        <dbReference type="ARBA" id="ARBA00022777"/>
    </source>
</evidence>
<proteinExistence type="inferred from homology"/>
<dbReference type="InterPro" id="IPR014729">
    <property type="entry name" value="Rossmann-like_a/b/a_fold"/>
</dbReference>
<dbReference type="UniPathway" id="UPA00277">
    <property type="reaction ID" value="UER00407"/>
</dbReference>
<dbReference type="Pfam" id="PF01687">
    <property type="entry name" value="Flavokinase"/>
    <property type="match status" value="1"/>
</dbReference>
<evidence type="ECO:0000256" key="3">
    <source>
        <dbReference type="ARBA" id="ARBA00005201"/>
    </source>
</evidence>
<dbReference type="PIRSF" id="PIRSF004491">
    <property type="entry name" value="FAD_Synth"/>
    <property type="match status" value="1"/>
</dbReference>